<keyword evidence="1" id="KW-0472">Membrane</keyword>
<dbReference type="Proteomes" id="UP001185922">
    <property type="component" value="Unassembled WGS sequence"/>
</dbReference>
<accession>A0AAE4R2R4</accession>
<dbReference type="PANTHER" id="PTHR43433:SF1">
    <property type="entry name" value="BLL5160 PROTEIN"/>
    <property type="match status" value="1"/>
</dbReference>
<sequence length="318" mass="34173">MTPPDGRTSRAWAGGLIAGGALASVAGVLGIAYVRDLVAARKRVGAVTRHVMESRCGAVEYAAHGAGESVLVSHGIFQGCDGGLLSVRDLLPDRRIIVPSRFGYLGSVMPAEPSVAAQSDVFAELLDHLGHHEVDVIGISAGTSAAVQFTLRHPHRVRHLIILSGNFPGSRTARIPPRWARWFYSDHALWPLKAFAHPTFLRLLGVPPGFPRSADERRVAEEISESIFPVAWRRRGAVFDAYVADPEIGTYDLEAIEAPTLIVHAADDPLASYDAARDAASRIPGARLLGLDSGGHLLLGQRDRVKEVIADFVESRPG</sequence>
<dbReference type="InterPro" id="IPR050471">
    <property type="entry name" value="AB_hydrolase"/>
</dbReference>
<evidence type="ECO:0000313" key="4">
    <source>
        <dbReference type="Proteomes" id="UP001185922"/>
    </source>
</evidence>
<reference evidence="3" key="1">
    <citation type="submission" date="2023-10" db="EMBL/GenBank/DDBJ databases">
        <title>Development of a sustainable strategy for remediation of hydrocarbon-contaminated territories based on the waste exchange concept.</title>
        <authorList>
            <person name="Krivoruchko A."/>
        </authorList>
    </citation>
    <scope>NUCLEOTIDE SEQUENCE</scope>
    <source>
        <strain evidence="3">IEGM 1279</strain>
    </source>
</reference>
<dbReference type="AlphaFoldDB" id="A0AAE4R2R4"/>
<dbReference type="Gene3D" id="3.40.50.1820">
    <property type="entry name" value="alpha/beta hydrolase"/>
    <property type="match status" value="1"/>
</dbReference>
<evidence type="ECO:0000259" key="2">
    <source>
        <dbReference type="Pfam" id="PF00561"/>
    </source>
</evidence>
<comment type="caution">
    <text evidence="3">The sequence shown here is derived from an EMBL/GenBank/DDBJ whole genome shotgun (WGS) entry which is preliminary data.</text>
</comment>
<keyword evidence="1" id="KW-0812">Transmembrane</keyword>
<dbReference type="GeneID" id="77173109"/>
<feature type="transmembrane region" description="Helical" evidence="1">
    <location>
        <begin position="12"/>
        <end position="34"/>
    </location>
</feature>
<organism evidence="3 4">
    <name type="scientific">Gordonia amicalis</name>
    <dbReference type="NCBI Taxonomy" id="89053"/>
    <lineage>
        <taxon>Bacteria</taxon>
        <taxon>Bacillati</taxon>
        <taxon>Actinomycetota</taxon>
        <taxon>Actinomycetes</taxon>
        <taxon>Mycobacteriales</taxon>
        <taxon>Gordoniaceae</taxon>
        <taxon>Gordonia</taxon>
    </lineage>
</organism>
<dbReference type="EMBL" id="JAWLKH010000001">
    <property type="protein sequence ID" value="MDV6310603.1"/>
    <property type="molecule type" value="Genomic_DNA"/>
</dbReference>
<feature type="domain" description="AB hydrolase-1" evidence="2">
    <location>
        <begin position="70"/>
        <end position="299"/>
    </location>
</feature>
<name>A0AAE4R2R4_9ACTN</name>
<dbReference type="SUPFAM" id="SSF53474">
    <property type="entry name" value="alpha/beta-Hydrolases"/>
    <property type="match status" value="1"/>
</dbReference>
<dbReference type="RefSeq" id="WP_191834386.1">
    <property type="nucleotide sequence ID" value="NZ_CP091855.1"/>
</dbReference>
<dbReference type="GO" id="GO:0016787">
    <property type="term" value="F:hydrolase activity"/>
    <property type="evidence" value="ECO:0007669"/>
    <property type="project" value="UniProtKB-KW"/>
</dbReference>
<evidence type="ECO:0000256" key="1">
    <source>
        <dbReference type="SAM" id="Phobius"/>
    </source>
</evidence>
<keyword evidence="3" id="KW-0378">Hydrolase</keyword>
<dbReference type="InterPro" id="IPR029058">
    <property type="entry name" value="AB_hydrolase_fold"/>
</dbReference>
<dbReference type="PANTHER" id="PTHR43433">
    <property type="entry name" value="HYDROLASE, ALPHA/BETA FOLD FAMILY PROTEIN"/>
    <property type="match status" value="1"/>
</dbReference>
<gene>
    <name evidence="3" type="ORF">R3Q15_01595</name>
</gene>
<keyword evidence="1" id="KW-1133">Transmembrane helix</keyword>
<protein>
    <submittedName>
        <fullName evidence="3">Alpha/beta fold hydrolase</fullName>
    </submittedName>
</protein>
<dbReference type="PRINTS" id="PR00111">
    <property type="entry name" value="ABHYDROLASE"/>
</dbReference>
<dbReference type="InterPro" id="IPR000073">
    <property type="entry name" value="AB_hydrolase_1"/>
</dbReference>
<evidence type="ECO:0000313" key="3">
    <source>
        <dbReference type="EMBL" id="MDV6310603.1"/>
    </source>
</evidence>
<dbReference type="Pfam" id="PF00561">
    <property type="entry name" value="Abhydrolase_1"/>
    <property type="match status" value="1"/>
</dbReference>
<proteinExistence type="predicted"/>